<reference evidence="3" key="1">
    <citation type="journal article" date="2006" name="PLoS Biol.">
        <title>Macronuclear genome sequence of the ciliate Tetrahymena thermophila, a model eukaryote.</title>
        <authorList>
            <person name="Eisen J.A."/>
            <person name="Coyne R.S."/>
            <person name="Wu M."/>
            <person name="Wu D."/>
            <person name="Thiagarajan M."/>
            <person name="Wortman J.R."/>
            <person name="Badger J.H."/>
            <person name="Ren Q."/>
            <person name="Amedeo P."/>
            <person name="Jones K.M."/>
            <person name="Tallon L.J."/>
            <person name="Delcher A.L."/>
            <person name="Salzberg S.L."/>
            <person name="Silva J.C."/>
            <person name="Haas B.J."/>
            <person name="Majoros W.H."/>
            <person name="Farzad M."/>
            <person name="Carlton J.M."/>
            <person name="Smith R.K. Jr."/>
            <person name="Garg J."/>
            <person name="Pearlman R.E."/>
            <person name="Karrer K.M."/>
            <person name="Sun L."/>
            <person name="Manning G."/>
            <person name="Elde N.C."/>
            <person name="Turkewitz A.P."/>
            <person name="Asai D.J."/>
            <person name="Wilkes D.E."/>
            <person name="Wang Y."/>
            <person name="Cai H."/>
            <person name="Collins K."/>
            <person name="Stewart B.A."/>
            <person name="Lee S.R."/>
            <person name="Wilamowska K."/>
            <person name="Weinberg Z."/>
            <person name="Ruzzo W.L."/>
            <person name="Wloga D."/>
            <person name="Gaertig J."/>
            <person name="Frankel J."/>
            <person name="Tsao C.-C."/>
            <person name="Gorovsky M.A."/>
            <person name="Keeling P.J."/>
            <person name="Waller R.F."/>
            <person name="Patron N.J."/>
            <person name="Cherry J.M."/>
            <person name="Stover N.A."/>
            <person name="Krieger C.J."/>
            <person name="del Toro C."/>
            <person name="Ryder H.F."/>
            <person name="Williamson S.C."/>
            <person name="Barbeau R.A."/>
            <person name="Hamilton E.P."/>
            <person name="Orias E."/>
        </authorList>
    </citation>
    <scope>NUCLEOTIDE SEQUENCE [LARGE SCALE GENOMIC DNA]</scope>
    <source>
        <strain evidence="3">SB210</strain>
    </source>
</reference>
<keyword evidence="3" id="KW-1185">Reference proteome</keyword>
<evidence type="ECO:0000313" key="3">
    <source>
        <dbReference type="Proteomes" id="UP000009168"/>
    </source>
</evidence>
<dbReference type="RefSeq" id="XP_001030926.1">
    <property type="nucleotide sequence ID" value="XM_001030926.1"/>
</dbReference>
<sequence>MKSIKYQQFRASTPSSPKGPRTLNSCREANIFQNYDLPILSDRFLLNTSKNSKISSNSPRKNRILSQVQAEAAPNIKQQKRERSLSNQAKQIYQETQGRSLSNSNYYAQTSPNSERNEISLPLRMVQDNKCYNSSIVYGYSSFHSSLKQKKKSVQKQNYLNDYFEIKQIELLQKLKQHESHKKQKEINNSHEQTQCNKNKGFFEISIFNYSNLNRGELDNIINHKQVNYRQIK</sequence>
<feature type="region of interest" description="Disordered" evidence="1">
    <location>
        <begin position="1"/>
        <end position="23"/>
    </location>
</feature>
<evidence type="ECO:0000313" key="2">
    <source>
        <dbReference type="EMBL" id="EAR83263.1"/>
    </source>
</evidence>
<protein>
    <submittedName>
        <fullName evidence="2">Uncharacterized protein</fullName>
    </submittedName>
</protein>
<organism evidence="2 3">
    <name type="scientific">Tetrahymena thermophila (strain SB210)</name>
    <dbReference type="NCBI Taxonomy" id="312017"/>
    <lineage>
        <taxon>Eukaryota</taxon>
        <taxon>Sar</taxon>
        <taxon>Alveolata</taxon>
        <taxon>Ciliophora</taxon>
        <taxon>Intramacronucleata</taxon>
        <taxon>Oligohymenophorea</taxon>
        <taxon>Hymenostomatida</taxon>
        <taxon>Tetrahymenina</taxon>
        <taxon>Tetrahymenidae</taxon>
        <taxon>Tetrahymena</taxon>
    </lineage>
</organism>
<dbReference type="Proteomes" id="UP000009168">
    <property type="component" value="Unassembled WGS sequence"/>
</dbReference>
<name>Q22D62_TETTS</name>
<feature type="region of interest" description="Disordered" evidence="1">
    <location>
        <begin position="94"/>
        <end position="114"/>
    </location>
</feature>
<proteinExistence type="predicted"/>
<dbReference type="KEGG" id="tet:TTHERM_00999150"/>
<dbReference type="GeneID" id="7839032"/>
<evidence type="ECO:0000256" key="1">
    <source>
        <dbReference type="SAM" id="MobiDB-lite"/>
    </source>
</evidence>
<dbReference type="EMBL" id="GG662652">
    <property type="protein sequence ID" value="EAR83263.1"/>
    <property type="molecule type" value="Genomic_DNA"/>
</dbReference>
<accession>Q22D62</accession>
<dbReference type="HOGENOM" id="CLU_1191988_0_0_1"/>
<gene>
    <name evidence="2" type="ORF">TTHERM_00999150</name>
</gene>
<dbReference type="AlphaFoldDB" id="Q22D62"/>
<dbReference type="InParanoid" id="Q22D62"/>